<keyword evidence="3" id="KW-1185">Reference proteome</keyword>
<feature type="compositionally biased region" description="Polar residues" evidence="1">
    <location>
        <begin position="1"/>
        <end position="40"/>
    </location>
</feature>
<reference evidence="2 3" key="1">
    <citation type="journal article" date="2023" name="Plants (Basel)">
        <title>Bridging the Gap: Combining Genomics and Transcriptomics Approaches to Understand Stylosanthes scabra, an Orphan Legume from the Brazilian Caatinga.</title>
        <authorList>
            <person name="Ferreira-Neto J.R.C."/>
            <person name="da Silva M.D."/>
            <person name="Binneck E."/>
            <person name="de Melo N.F."/>
            <person name="da Silva R.H."/>
            <person name="de Melo A.L.T.M."/>
            <person name="Pandolfi V."/>
            <person name="Bustamante F.O."/>
            <person name="Brasileiro-Vidal A.C."/>
            <person name="Benko-Iseppon A.M."/>
        </authorList>
    </citation>
    <scope>NUCLEOTIDE SEQUENCE [LARGE SCALE GENOMIC DNA]</scope>
    <source>
        <tissue evidence="2">Leaves</tissue>
    </source>
</reference>
<evidence type="ECO:0000313" key="2">
    <source>
        <dbReference type="EMBL" id="MED6195418.1"/>
    </source>
</evidence>
<evidence type="ECO:0000313" key="3">
    <source>
        <dbReference type="Proteomes" id="UP001341840"/>
    </source>
</evidence>
<feature type="region of interest" description="Disordered" evidence="1">
    <location>
        <begin position="118"/>
        <end position="163"/>
    </location>
</feature>
<organism evidence="2 3">
    <name type="scientific">Stylosanthes scabra</name>
    <dbReference type="NCBI Taxonomy" id="79078"/>
    <lineage>
        <taxon>Eukaryota</taxon>
        <taxon>Viridiplantae</taxon>
        <taxon>Streptophyta</taxon>
        <taxon>Embryophyta</taxon>
        <taxon>Tracheophyta</taxon>
        <taxon>Spermatophyta</taxon>
        <taxon>Magnoliopsida</taxon>
        <taxon>eudicotyledons</taxon>
        <taxon>Gunneridae</taxon>
        <taxon>Pentapetalae</taxon>
        <taxon>rosids</taxon>
        <taxon>fabids</taxon>
        <taxon>Fabales</taxon>
        <taxon>Fabaceae</taxon>
        <taxon>Papilionoideae</taxon>
        <taxon>50 kb inversion clade</taxon>
        <taxon>dalbergioids sensu lato</taxon>
        <taxon>Dalbergieae</taxon>
        <taxon>Pterocarpus clade</taxon>
        <taxon>Stylosanthes</taxon>
    </lineage>
</organism>
<feature type="compositionally biased region" description="Acidic residues" evidence="1">
    <location>
        <begin position="124"/>
        <end position="135"/>
    </location>
</feature>
<sequence length="163" mass="18559">MDSSDNNLFQQLFNWDPNASQGSNVADSAQYRSQLQQETTPLMPPRFLYDSRVHGASSSSHSAARSSLDSGRSHRPRGFECDYSRTGDCYVPRVNVNDFHANIQEKDETDLYLRSANHNRMDDSDLEDTDEEEDYQGNNDDGQRGPNTPPAQRKKYNLRINPP</sequence>
<evidence type="ECO:0000256" key="1">
    <source>
        <dbReference type="SAM" id="MobiDB-lite"/>
    </source>
</evidence>
<feature type="compositionally biased region" description="Low complexity" evidence="1">
    <location>
        <begin position="54"/>
        <end position="70"/>
    </location>
</feature>
<feature type="region of interest" description="Disordered" evidence="1">
    <location>
        <begin position="1"/>
        <end position="85"/>
    </location>
</feature>
<gene>
    <name evidence="2" type="ORF">PIB30_037698</name>
</gene>
<accession>A0ABU6XEM6</accession>
<comment type="caution">
    <text evidence="2">The sequence shown here is derived from an EMBL/GenBank/DDBJ whole genome shotgun (WGS) entry which is preliminary data.</text>
</comment>
<protein>
    <submittedName>
        <fullName evidence="2">Uncharacterized protein</fullName>
    </submittedName>
</protein>
<proteinExistence type="predicted"/>
<dbReference type="EMBL" id="JASCZI010211639">
    <property type="protein sequence ID" value="MED6195418.1"/>
    <property type="molecule type" value="Genomic_DNA"/>
</dbReference>
<name>A0ABU6XEM6_9FABA</name>
<dbReference type="Proteomes" id="UP001341840">
    <property type="component" value="Unassembled WGS sequence"/>
</dbReference>